<proteinExistence type="predicted"/>
<evidence type="ECO:0000313" key="1">
    <source>
        <dbReference type="EMBL" id="SFV61464.1"/>
    </source>
</evidence>
<gene>
    <name evidence="1" type="ORF">MNB_SV-12-1772</name>
</gene>
<accession>A0A1W1C6X6</accession>
<organism evidence="1">
    <name type="scientific">hydrothermal vent metagenome</name>
    <dbReference type="NCBI Taxonomy" id="652676"/>
    <lineage>
        <taxon>unclassified sequences</taxon>
        <taxon>metagenomes</taxon>
        <taxon>ecological metagenomes</taxon>
    </lineage>
</organism>
<reference evidence="1" key="1">
    <citation type="submission" date="2016-10" db="EMBL/GenBank/DDBJ databases">
        <authorList>
            <person name="de Groot N.N."/>
        </authorList>
    </citation>
    <scope>NUCLEOTIDE SEQUENCE</scope>
</reference>
<evidence type="ECO:0008006" key="2">
    <source>
        <dbReference type="Google" id="ProtNLM"/>
    </source>
</evidence>
<protein>
    <recommendedName>
        <fullName evidence="2">Programmed cell death antitoxin YdcD</fullName>
    </recommendedName>
</protein>
<dbReference type="EMBL" id="FPHE01000105">
    <property type="protein sequence ID" value="SFV61464.1"/>
    <property type="molecule type" value="Genomic_DNA"/>
</dbReference>
<dbReference type="AlphaFoldDB" id="A0A1W1C6X6"/>
<name>A0A1W1C6X6_9ZZZZ</name>
<sequence length="80" mass="9534">MVRKTITIQNDLLSSLELNQIISQYKSFSELVSSALQLMIEKHQKEQYRKALIQASMDKLYIQDMQEIEEDFKFVDSERF</sequence>